<dbReference type="GO" id="GO:0006950">
    <property type="term" value="P:response to stress"/>
    <property type="evidence" value="ECO:0007669"/>
    <property type="project" value="TreeGrafter"/>
</dbReference>
<reference evidence="2 3" key="1">
    <citation type="journal article" date="2021" name="Nat. Commun.">
        <title>Incipient diploidization of the medicinal plant Perilla within 10,000 years.</title>
        <authorList>
            <person name="Zhang Y."/>
            <person name="Shen Q."/>
            <person name="Leng L."/>
            <person name="Zhang D."/>
            <person name="Chen S."/>
            <person name="Shi Y."/>
            <person name="Ning Z."/>
            <person name="Chen S."/>
        </authorList>
    </citation>
    <scope>NUCLEOTIDE SEQUENCE [LARGE SCALE GENOMIC DNA]</scope>
    <source>
        <strain evidence="3">cv. PC099</strain>
    </source>
</reference>
<dbReference type="EMBL" id="SDAM02000018">
    <property type="protein sequence ID" value="KAH6837323.1"/>
    <property type="molecule type" value="Genomic_DNA"/>
</dbReference>
<dbReference type="GO" id="GO:0005776">
    <property type="term" value="C:autophagosome"/>
    <property type="evidence" value="ECO:0007669"/>
    <property type="project" value="TreeGrafter"/>
</dbReference>
<protein>
    <submittedName>
        <fullName evidence="2">Uncharacterized protein</fullName>
    </submittedName>
</protein>
<name>A0AAD4PET0_PERFH</name>
<dbReference type="PANTHER" id="PTHR34659:SF1">
    <property type="entry name" value="PROTEIN EGT2"/>
    <property type="match status" value="1"/>
</dbReference>
<comment type="caution">
    <text evidence="2">The sequence shown here is derived from an EMBL/GenBank/DDBJ whole genome shotgun (WGS) entry which is preliminary data.</text>
</comment>
<dbReference type="AlphaFoldDB" id="A0AAD4PET0"/>
<evidence type="ECO:0000256" key="1">
    <source>
        <dbReference type="SAM" id="MobiDB-lite"/>
    </source>
</evidence>
<accession>A0AAD4PET0</accession>
<proteinExistence type="predicted"/>
<evidence type="ECO:0000313" key="3">
    <source>
        <dbReference type="Proteomes" id="UP001190926"/>
    </source>
</evidence>
<sequence length="543" mass="60453">MDFNLKSKFWAGSIYHQFESICQDVDGFVNKDTVKFVGNQVQSVGISVKRLYSNVVQDILPLSGDIANPKEQLAAGEQVDMQDHVSVTGIRTTLTCTDEKQFPKNQVSDDHKMRISEPSDFPEAQICQHLREHGNAIVQNSEESSCSENNVTKDLKPVTANSCFDGEILSAKSDEDYISSSPAFSACEENSTSIIEEERRDNHQKGEKDFSDDTVCLSDTSSTRWLSESKLPMVADPYSDENGSLSSPPVPVSTHKDNYQLSDSPLPPAFDTDDWASEKDRSLCESCYTKDENVDLSTSVQSSEHLFSYYSCNEKEQMDIMPSTHCTSPNSSLIMESTSVDFLMKAENVLHSRSVSDGCTSNISAASFINAADKSKAVDVDPAFLILESNDNNALQTDRSEFVIGLSESGHEEHYEDGFSSETANIYAFGVPIGDLDLETVHLSPNVKHDGRRVVLNSNSVLAGSYRRRNFRYYKNLIQGAFTSRKRLSKEYEHLAIMYGDIDVESNHHFKPSSPSSFPNTALQDAAGTQSYREMSENEWELL</sequence>
<dbReference type="InterPro" id="IPR053273">
    <property type="entry name" value="CST_Regulator"/>
</dbReference>
<dbReference type="GO" id="GO:0061908">
    <property type="term" value="C:phagophore"/>
    <property type="evidence" value="ECO:0007669"/>
    <property type="project" value="TreeGrafter"/>
</dbReference>
<evidence type="ECO:0000313" key="2">
    <source>
        <dbReference type="EMBL" id="KAH6837323.1"/>
    </source>
</evidence>
<keyword evidence="3" id="KW-1185">Reference proteome</keyword>
<organism evidence="2 3">
    <name type="scientific">Perilla frutescens var. hirtella</name>
    <name type="common">Perilla citriodora</name>
    <name type="synonym">Perilla setoyensis</name>
    <dbReference type="NCBI Taxonomy" id="608512"/>
    <lineage>
        <taxon>Eukaryota</taxon>
        <taxon>Viridiplantae</taxon>
        <taxon>Streptophyta</taxon>
        <taxon>Embryophyta</taxon>
        <taxon>Tracheophyta</taxon>
        <taxon>Spermatophyta</taxon>
        <taxon>Magnoliopsida</taxon>
        <taxon>eudicotyledons</taxon>
        <taxon>Gunneridae</taxon>
        <taxon>Pentapetalae</taxon>
        <taxon>asterids</taxon>
        <taxon>lamiids</taxon>
        <taxon>Lamiales</taxon>
        <taxon>Lamiaceae</taxon>
        <taxon>Nepetoideae</taxon>
        <taxon>Elsholtzieae</taxon>
        <taxon>Perilla</taxon>
    </lineage>
</organism>
<dbReference type="PANTHER" id="PTHR34659">
    <property type="entry name" value="BNAA05G11610D PROTEIN"/>
    <property type="match status" value="1"/>
</dbReference>
<gene>
    <name evidence="2" type="ORF">C2S53_003110</name>
</gene>
<dbReference type="Proteomes" id="UP001190926">
    <property type="component" value="Unassembled WGS sequence"/>
</dbReference>
<feature type="region of interest" description="Disordered" evidence="1">
    <location>
        <begin position="509"/>
        <end position="529"/>
    </location>
</feature>